<keyword evidence="2" id="KW-1185">Reference proteome</keyword>
<accession>A0ABW1S9K4</accession>
<evidence type="ECO:0000313" key="1">
    <source>
        <dbReference type="EMBL" id="MFC6198224.1"/>
    </source>
</evidence>
<dbReference type="RefSeq" id="WP_377378282.1">
    <property type="nucleotide sequence ID" value="NZ_JBHSSW010000009.1"/>
</dbReference>
<name>A0ABW1S9K4_9PROT</name>
<organism evidence="1 2">
    <name type="scientific">Ponticaulis profundi</name>
    <dbReference type="NCBI Taxonomy" id="2665222"/>
    <lineage>
        <taxon>Bacteria</taxon>
        <taxon>Pseudomonadati</taxon>
        <taxon>Pseudomonadota</taxon>
        <taxon>Alphaproteobacteria</taxon>
        <taxon>Hyphomonadales</taxon>
        <taxon>Hyphomonadaceae</taxon>
        <taxon>Ponticaulis</taxon>
    </lineage>
</organism>
<dbReference type="EMBL" id="JBHSSW010000009">
    <property type="protein sequence ID" value="MFC6198224.1"/>
    <property type="molecule type" value="Genomic_DNA"/>
</dbReference>
<gene>
    <name evidence="1" type="ORF">ACFQDM_09045</name>
</gene>
<evidence type="ECO:0000313" key="2">
    <source>
        <dbReference type="Proteomes" id="UP001596303"/>
    </source>
</evidence>
<dbReference type="Proteomes" id="UP001596303">
    <property type="component" value="Unassembled WGS sequence"/>
</dbReference>
<sequence length="211" mass="22816">MSSSTKAFAFETEFSKEGDVLNEGLQSYRRYKQNEVDELVATARDEALRSVEAETERRMAATAEAIVQHLQPLLPFAVQIADQMRKEASELAVQLAKKLAGAALEHVPEAAVEAGLSEILSSLPNGPRLVLKVDAEIADRVSAAIQARLPADSEFHIEPTQGGAPGSWKLSWDQGAFSHDPEQLAETLEALIAEHMNQPIDAQGDLFAGVA</sequence>
<reference evidence="2" key="1">
    <citation type="journal article" date="2019" name="Int. J. Syst. Evol. Microbiol.">
        <title>The Global Catalogue of Microorganisms (GCM) 10K type strain sequencing project: providing services to taxonomists for standard genome sequencing and annotation.</title>
        <authorList>
            <consortium name="The Broad Institute Genomics Platform"/>
            <consortium name="The Broad Institute Genome Sequencing Center for Infectious Disease"/>
            <person name="Wu L."/>
            <person name="Ma J."/>
        </authorList>
    </citation>
    <scope>NUCLEOTIDE SEQUENCE [LARGE SCALE GENOMIC DNA]</scope>
    <source>
        <strain evidence="2">CGMCC-1.15741</strain>
    </source>
</reference>
<comment type="caution">
    <text evidence="1">The sequence shown here is derived from an EMBL/GenBank/DDBJ whole genome shotgun (WGS) entry which is preliminary data.</text>
</comment>
<proteinExistence type="predicted"/>
<protein>
    <recommendedName>
        <fullName evidence="3">Flagellar assembly protein FliH/Type III secretion system HrpE domain-containing protein</fullName>
    </recommendedName>
</protein>
<evidence type="ECO:0008006" key="3">
    <source>
        <dbReference type="Google" id="ProtNLM"/>
    </source>
</evidence>